<feature type="domain" description="Transposase Tc1-like" evidence="2">
    <location>
        <begin position="98"/>
        <end position="161"/>
    </location>
</feature>
<proteinExistence type="predicted"/>
<keyword evidence="5" id="KW-1185">Reference proteome</keyword>
<dbReference type="SUPFAM" id="SSF46689">
    <property type="entry name" value="Homeodomain-like"/>
    <property type="match status" value="1"/>
</dbReference>
<organism evidence="4 5">
    <name type="scientific">Penicillium atrosanguineum</name>
    <dbReference type="NCBI Taxonomy" id="1132637"/>
    <lineage>
        <taxon>Eukaryota</taxon>
        <taxon>Fungi</taxon>
        <taxon>Dikarya</taxon>
        <taxon>Ascomycota</taxon>
        <taxon>Pezizomycotina</taxon>
        <taxon>Eurotiomycetes</taxon>
        <taxon>Eurotiomycetidae</taxon>
        <taxon>Eurotiales</taxon>
        <taxon>Aspergillaceae</taxon>
        <taxon>Penicillium</taxon>
    </lineage>
</organism>
<feature type="domain" description="Tc1-like transposase DDE" evidence="3">
    <location>
        <begin position="236"/>
        <end position="314"/>
    </location>
</feature>
<comment type="caution">
    <text evidence="4">The sequence shown here is derived from an EMBL/GenBank/DDBJ whole genome shotgun (WGS) entry which is preliminary data.</text>
</comment>
<accession>A0A9W9Q1Y5</accession>
<evidence type="ECO:0000313" key="4">
    <source>
        <dbReference type="EMBL" id="KAJ5318660.1"/>
    </source>
</evidence>
<evidence type="ECO:0000259" key="2">
    <source>
        <dbReference type="Pfam" id="PF01498"/>
    </source>
</evidence>
<evidence type="ECO:0000313" key="5">
    <source>
        <dbReference type="Proteomes" id="UP001147746"/>
    </source>
</evidence>
<dbReference type="GO" id="GO:0003677">
    <property type="term" value="F:DNA binding"/>
    <property type="evidence" value="ECO:0007669"/>
    <property type="project" value="InterPro"/>
</dbReference>
<dbReference type="Proteomes" id="UP001147746">
    <property type="component" value="Unassembled WGS sequence"/>
</dbReference>
<dbReference type="InterPro" id="IPR036397">
    <property type="entry name" value="RNaseH_sf"/>
</dbReference>
<reference evidence="4" key="2">
    <citation type="journal article" date="2023" name="IMA Fungus">
        <title>Comparative genomic study of the Penicillium genus elucidates a diverse pangenome and 15 lateral gene transfer events.</title>
        <authorList>
            <person name="Petersen C."/>
            <person name="Sorensen T."/>
            <person name="Nielsen M.R."/>
            <person name="Sondergaard T.E."/>
            <person name="Sorensen J.L."/>
            <person name="Fitzpatrick D.A."/>
            <person name="Frisvad J.C."/>
            <person name="Nielsen K.L."/>
        </authorList>
    </citation>
    <scope>NUCLEOTIDE SEQUENCE</scope>
    <source>
        <strain evidence="4">IBT 21472</strain>
    </source>
</reference>
<evidence type="ECO:0008006" key="6">
    <source>
        <dbReference type="Google" id="ProtNLM"/>
    </source>
</evidence>
<dbReference type="Pfam" id="PF13358">
    <property type="entry name" value="DDE_3"/>
    <property type="match status" value="1"/>
</dbReference>
<dbReference type="InterPro" id="IPR052338">
    <property type="entry name" value="Transposase_5"/>
</dbReference>
<sequence length="369" mass="43050">MPPIRSGRYVNNQYDTPSRASNVAQRSPRYQLAPYERAKLVELKAIGWSYKDIHERYSHIPIGTIKTTISRSRQRGPTEEILPRSGRPKALNDEERTMLLDLIRDDPHIKYDDLLSRLDHKVSRQTLWRFFRGFNKRKWLVLQRPGLSEEYAQKRRAWADRVRDYDSNKWRKIFFSDESTVERGKGARREYTFTRPADQIKERDIDPMFWAAFSGSGRRTGLIPLFGSPNAPRGGVNRMVILDLYQRVLPTLLNGIEGAIFQQDNAPVHTARIVREWLADQDFEVMAWPPYSPDLNPIENLWALLKAKIYEMHPEIKEMADNEETLGILINAAQEAWSELDTDTLDNLAITMPNRVKQVIDNEGWYTSY</sequence>
<dbReference type="Gene3D" id="3.30.420.10">
    <property type="entry name" value="Ribonuclease H-like superfamily/Ribonuclease H"/>
    <property type="match status" value="1"/>
</dbReference>
<dbReference type="InterPro" id="IPR038717">
    <property type="entry name" value="Tc1-like_DDE_dom"/>
</dbReference>
<feature type="compositionally biased region" description="Polar residues" evidence="1">
    <location>
        <begin position="9"/>
        <end position="25"/>
    </location>
</feature>
<protein>
    <recommendedName>
        <fullName evidence="6">Tc1-like transposase DDE domain-containing protein</fullName>
    </recommendedName>
</protein>
<evidence type="ECO:0000256" key="1">
    <source>
        <dbReference type="SAM" id="MobiDB-lite"/>
    </source>
</evidence>
<evidence type="ECO:0000259" key="3">
    <source>
        <dbReference type="Pfam" id="PF13358"/>
    </source>
</evidence>
<feature type="region of interest" description="Disordered" evidence="1">
    <location>
        <begin position="1"/>
        <end position="26"/>
    </location>
</feature>
<dbReference type="EMBL" id="JAPZBO010000004">
    <property type="protein sequence ID" value="KAJ5318660.1"/>
    <property type="molecule type" value="Genomic_DNA"/>
</dbReference>
<dbReference type="GO" id="GO:0006313">
    <property type="term" value="P:DNA transposition"/>
    <property type="evidence" value="ECO:0007669"/>
    <property type="project" value="InterPro"/>
</dbReference>
<dbReference type="Pfam" id="PF01498">
    <property type="entry name" value="HTH_Tnp_Tc3_2"/>
    <property type="match status" value="1"/>
</dbReference>
<dbReference type="AlphaFoldDB" id="A0A9W9Q1Y5"/>
<dbReference type="GO" id="GO:0015074">
    <property type="term" value="P:DNA integration"/>
    <property type="evidence" value="ECO:0007669"/>
    <property type="project" value="InterPro"/>
</dbReference>
<dbReference type="InterPro" id="IPR009057">
    <property type="entry name" value="Homeodomain-like_sf"/>
</dbReference>
<dbReference type="InterPro" id="IPR002492">
    <property type="entry name" value="Transposase_Tc1-like"/>
</dbReference>
<gene>
    <name evidence="4" type="ORF">N7476_005080</name>
</gene>
<reference evidence="4" key="1">
    <citation type="submission" date="2022-12" db="EMBL/GenBank/DDBJ databases">
        <authorList>
            <person name="Petersen C."/>
        </authorList>
    </citation>
    <scope>NUCLEOTIDE SEQUENCE</scope>
    <source>
        <strain evidence="4">IBT 21472</strain>
    </source>
</reference>
<name>A0A9W9Q1Y5_9EURO</name>
<dbReference type="PANTHER" id="PTHR23022:SF135">
    <property type="entry name" value="SI:DKEY-77F5.3"/>
    <property type="match status" value="1"/>
</dbReference>
<dbReference type="PANTHER" id="PTHR23022">
    <property type="entry name" value="TRANSPOSABLE ELEMENT-RELATED"/>
    <property type="match status" value="1"/>
</dbReference>